<dbReference type="OrthoDB" id="9866160at2"/>
<name>A0A1H4FU72_9SPHI</name>
<evidence type="ECO:0000313" key="2">
    <source>
        <dbReference type="Proteomes" id="UP000198850"/>
    </source>
</evidence>
<dbReference type="EMBL" id="FNRA01000008">
    <property type="protein sequence ID" value="SEB00198.1"/>
    <property type="molecule type" value="Genomic_DNA"/>
</dbReference>
<gene>
    <name evidence="1" type="ORF">SAMN05443550_108103</name>
</gene>
<keyword evidence="2" id="KW-1185">Reference proteome</keyword>
<evidence type="ECO:0000313" key="1">
    <source>
        <dbReference type="EMBL" id="SEB00198.1"/>
    </source>
</evidence>
<sequence length="73" mass="8579">MTVTQPEIEKLKEDFNQITKSTAEENPADFYAYLHLLGNSRIEKLISYLELNDTISHKLTWSEIKNYLDDEND</sequence>
<dbReference type="Proteomes" id="UP000198850">
    <property type="component" value="Unassembled WGS sequence"/>
</dbReference>
<dbReference type="AlphaFoldDB" id="A0A1H4FU72"/>
<accession>A0A1H4FU72</accession>
<organism evidence="1 2">
    <name type="scientific">Pedobacter hartonius</name>
    <dbReference type="NCBI Taxonomy" id="425514"/>
    <lineage>
        <taxon>Bacteria</taxon>
        <taxon>Pseudomonadati</taxon>
        <taxon>Bacteroidota</taxon>
        <taxon>Sphingobacteriia</taxon>
        <taxon>Sphingobacteriales</taxon>
        <taxon>Sphingobacteriaceae</taxon>
        <taxon>Pedobacter</taxon>
    </lineage>
</organism>
<protein>
    <submittedName>
        <fullName evidence="1">Uncharacterized protein</fullName>
    </submittedName>
</protein>
<dbReference type="RefSeq" id="WP_090557940.1">
    <property type="nucleotide sequence ID" value="NZ_FNRA01000008.1"/>
</dbReference>
<proteinExistence type="predicted"/>
<reference evidence="1 2" key="1">
    <citation type="submission" date="2016-10" db="EMBL/GenBank/DDBJ databases">
        <authorList>
            <person name="de Groot N.N."/>
        </authorList>
    </citation>
    <scope>NUCLEOTIDE SEQUENCE [LARGE SCALE GENOMIC DNA]</scope>
    <source>
        <strain evidence="1 2">DSM 19033</strain>
    </source>
</reference>